<dbReference type="UniPathway" id="UPA00988"/>
<keyword evidence="1 3" id="KW-0963">Cytoplasm</keyword>
<dbReference type="Pfam" id="PF10288">
    <property type="entry name" value="CTU2"/>
    <property type="match status" value="1"/>
</dbReference>
<gene>
    <name evidence="4" type="primary">ctu2-a</name>
</gene>
<dbReference type="Gene3D" id="3.40.50.620">
    <property type="entry name" value="HUPs"/>
    <property type="match status" value="1"/>
</dbReference>
<dbReference type="GO" id="GO:0005829">
    <property type="term" value="C:cytosol"/>
    <property type="evidence" value="ECO:0007669"/>
    <property type="project" value="TreeGrafter"/>
</dbReference>
<dbReference type="GO" id="GO:0000049">
    <property type="term" value="F:tRNA binding"/>
    <property type="evidence" value="ECO:0007669"/>
    <property type="project" value="InterPro"/>
</dbReference>
<comment type="subcellular location">
    <subcellularLocation>
        <location evidence="3">Cytoplasm</location>
    </subcellularLocation>
</comment>
<dbReference type="AlphaFoldDB" id="A0A2H8TP24"/>
<comment type="function">
    <text evidence="3">Plays a central role in 2-thiolation of mcm(5)S(2)U at tRNA wobble positions of tRNA(Lys), tRNA(Glu) and tRNA(Gln). May act by forming a heterodimer with NCS6/CTU1 that ligates sulfur from thiocarboxylated URM1 onto the uridine of tRNAs at wobble position.</text>
</comment>
<evidence type="ECO:0000256" key="2">
    <source>
        <dbReference type="ARBA" id="ARBA00022694"/>
    </source>
</evidence>
<evidence type="ECO:0000256" key="3">
    <source>
        <dbReference type="HAMAP-Rule" id="MF_03054"/>
    </source>
</evidence>
<comment type="pathway">
    <text evidence="3">tRNA modification; 5-methoxycarbonylmethyl-2-thiouridine-tRNA biosynthesis.</text>
</comment>
<name>A0A2H8TP24_9HEMI</name>
<evidence type="ECO:0000256" key="1">
    <source>
        <dbReference type="ARBA" id="ARBA00022490"/>
    </source>
</evidence>
<dbReference type="GO" id="GO:0032447">
    <property type="term" value="P:protein urmylation"/>
    <property type="evidence" value="ECO:0007669"/>
    <property type="project" value="UniProtKB-UniRule"/>
</dbReference>
<reference evidence="4" key="1">
    <citation type="submission" date="2017-10" db="EMBL/GenBank/DDBJ databases">
        <title>Transcriptome Assembly of Sugarcane Aphid Adults.</title>
        <authorList>
            <person name="Scully E.D."/>
            <person name="Palmer N.A."/>
            <person name="Geib S.M."/>
            <person name="Sarath G."/>
            <person name="Sattler S.E."/>
        </authorList>
    </citation>
    <scope>NUCLEOTIDE SEQUENCE</scope>
    <source>
        <tissue evidence="4">Whole body</tissue>
    </source>
</reference>
<dbReference type="EMBL" id="GFXV01004149">
    <property type="protein sequence ID" value="MBW15954.1"/>
    <property type="molecule type" value="Transcribed_RNA"/>
</dbReference>
<evidence type="ECO:0000313" key="4">
    <source>
        <dbReference type="EMBL" id="MBW15954.1"/>
    </source>
</evidence>
<accession>A0A2H8TP24</accession>
<dbReference type="PANTHER" id="PTHR20882">
    <property type="entry name" value="CYTOPLASMIC TRNA 2-THIOLATION PROTEIN 2"/>
    <property type="match status" value="1"/>
</dbReference>
<dbReference type="OrthoDB" id="25129at2759"/>
<dbReference type="SUPFAM" id="SSF52402">
    <property type="entry name" value="Adenine nucleotide alpha hydrolases-like"/>
    <property type="match status" value="1"/>
</dbReference>
<protein>
    <recommendedName>
        <fullName evidence="3">Cytoplasmic tRNA 2-thiolation protein 2</fullName>
    </recommendedName>
</protein>
<dbReference type="GO" id="GO:0016779">
    <property type="term" value="F:nucleotidyltransferase activity"/>
    <property type="evidence" value="ECO:0007669"/>
    <property type="project" value="UniProtKB-UniRule"/>
</dbReference>
<dbReference type="HAMAP" id="MF_03054">
    <property type="entry name" value="CTU2"/>
    <property type="match status" value="1"/>
</dbReference>
<proteinExistence type="inferred from homology"/>
<organism evidence="4">
    <name type="scientific">Melanaphis sacchari</name>
    <dbReference type="NCBI Taxonomy" id="742174"/>
    <lineage>
        <taxon>Eukaryota</taxon>
        <taxon>Metazoa</taxon>
        <taxon>Ecdysozoa</taxon>
        <taxon>Arthropoda</taxon>
        <taxon>Hexapoda</taxon>
        <taxon>Insecta</taxon>
        <taxon>Pterygota</taxon>
        <taxon>Neoptera</taxon>
        <taxon>Paraneoptera</taxon>
        <taxon>Hemiptera</taxon>
        <taxon>Sternorrhyncha</taxon>
        <taxon>Aphidomorpha</taxon>
        <taxon>Aphidoidea</taxon>
        <taxon>Aphididae</taxon>
        <taxon>Aphidini</taxon>
        <taxon>Melanaphis</taxon>
    </lineage>
</organism>
<dbReference type="InterPro" id="IPR019407">
    <property type="entry name" value="CTU2"/>
</dbReference>
<dbReference type="PANTHER" id="PTHR20882:SF14">
    <property type="entry name" value="CYTOPLASMIC TRNA 2-THIOLATION PROTEIN 2"/>
    <property type="match status" value="1"/>
</dbReference>
<keyword evidence="2 3" id="KW-0819">tRNA processing</keyword>
<sequence>MCSVNEEGAEVFETLNHIEPLELKCRKCLIKDGNVVLQKKYVYCKTCFVTMVTHKFRATLGKSKLVNRGERVLVCVSGSQSSVSLLHMVWTGLQQSTYKRLTFDPVVLYIDESVLHKYPQDQENNIKELFEKYGLTYHIVKFAAAVYSDNCLNEETHVDLYNDKLQNIFNNISDLTLKEDMLMKLRKYAITKLAELLKCTRIMTAENEHKLSIQLLSNVALGRGSQTFLDMGLAVNNKNNDKTSLITIRPMRNLSAKEISYYALFNNLDDFIHSNFLTATNDDESIQKTTERFVNDLQVDFPSTVSTIFRTGEKISDKSSAIAYCLLCQGIMDVNMSPSSAMEATKYSKYVSLMGVKALELSLKDVKNEEANQKNCNSCKCKKQDLKEEIIESLCYACTHIIQNLESLDDLPKEILNKEKERLQFKKMEEQIKDFLL</sequence>
<dbReference type="GO" id="GO:0002143">
    <property type="term" value="P:tRNA wobble position uridine thiolation"/>
    <property type="evidence" value="ECO:0007669"/>
    <property type="project" value="TreeGrafter"/>
</dbReference>
<dbReference type="GO" id="GO:0016783">
    <property type="term" value="F:sulfurtransferase activity"/>
    <property type="evidence" value="ECO:0007669"/>
    <property type="project" value="TreeGrafter"/>
</dbReference>
<comment type="similarity">
    <text evidence="3">Belongs to the CTU2/NCS2 family.</text>
</comment>
<dbReference type="InterPro" id="IPR014729">
    <property type="entry name" value="Rossmann-like_a/b/a_fold"/>
</dbReference>